<comment type="caution">
    <text evidence="2">The sequence shown here is derived from an EMBL/GenBank/DDBJ whole genome shotgun (WGS) entry which is preliminary data.</text>
</comment>
<dbReference type="SMART" id="SM00901">
    <property type="entry name" value="FRG"/>
    <property type="match status" value="1"/>
</dbReference>
<protein>
    <recommendedName>
        <fullName evidence="1">FRG domain-containing protein</fullName>
    </recommendedName>
</protein>
<dbReference type="AlphaFoldDB" id="A0A5M4B5Y9"/>
<dbReference type="EMBL" id="BLAX01000001">
    <property type="protein sequence ID" value="GET35243.1"/>
    <property type="molecule type" value="Genomic_DNA"/>
</dbReference>
<gene>
    <name evidence="2" type="ORF">PbJCM13498_41060</name>
</gene>
<evidence type="ECO:0000259" key="1">
    <source>
        <dbReference type="SMART" id="SM00901"/>
    </source>
</evidence>
<evidence type="ECO:0000313" key="2">
    <source>
        <dbReference type="EMBL" id="GET35243.1"/>
    </source>
</evidence>
<evidence type="ECO:0000313" key="3">
    <source>
        <dbReference type="Proteomes" id="UP000391834"/>
    </source>
</evidence>
<reference evidence="2 3" key="1">
    <citation type="submission" date="2019-10" db="EMBL/GenBank/DDBJ databases">
        <title>Prolixibacter strains distinguished by the presence of nitrate reductase genes were adept at nitrate-dependent anaerobic corrosion of metallic iron and carbon steel.</title>
        <authorList>
            <person name="Iino T."/>
            <person name="Shono N."/>
            <person name="Ito K."/>
            <person name="Nakamura R."/>
            <person name="Sueoka K."/>
            <person name="Harayama S."/>
            <person name="Ohkuma M."/>
        </authorList>
    </citation>
    <scope>NUCLEOTIDE SEQUENCE [LARGE SCALE GENOMIC DNA]</scope>
    <source>
        <strain evidence="2 3">JCM 13498</strain>
    </source>
</reference>
<accession>A0A5M4B5Y9</accession>
<dbReference type="Pfam" id="PF08867">
    <property type="entry name" value="FRG"/>
    <property type="match status" value="1"/>
</dbReference>
<organism evidence="2 3">
    <name type="scientific">Prolixibacter bellariivorans</name>
    <dbReference type="NCBI Taxonomy" id="314319"/>
    <lineage>
        <taxon>Bacteria</taxon>
        <taxon>Pseudomonadati</taxon>
        <taxon>Bacteroidota</taxon>
        <taxon>Bacteroidia</taxon>
        <taxon>Marinilabiliales</taxon>
        <taxon>Prolixibacteraceae</taxon>
        <taxon>Prolixibacter</taxon>
    </lineage>
</organism>
<name>A0A5M4B5Y9_9BACT</name>
<keyword evidence="3" id="KW-1185">Reference proteome</keyword>
<dbReference type="InterPro" id="IPR014966">
    <property type="entry name" value="FRG-dom"/>
</dbReference>
<dbReference type="Proteomes" id="UP000391834">
    <property type="component" value="Unassembled WGS sequence"/>
</dbReference>
<sequence length="254" mass="29768">MNKDSDSKEKGKHKETIVSSLGQFVDFVTNLSSSGKIIFRGQINDKPLIPVVGRNKERENFFNNEEKIFETFKREAIPYIKFSVNNDWQWLAIAQHNGVPTRLLDWTLNPLVALWFAVKYSDKNPEYRIVWAFYYDEYDDRIDTKKVGTPFSIEKTFVYFPEHIFPYIQAQSGLFTVHHRLNDTKDFVPLNKIHSSDLLLRKIKIPNKMVPTIRYQLDRTGINSATLFPGLSGIRDKIIYDYRLCDDEFGENNK</sequence>
<dbReference type="OrthoDB" id="9816036at2"/>
<dbReference type="RefSeq" id="WP_025866188.1">
    <property type="nucleotide sequence ID" value="NZ_BLAX01000001.1"/>
</dbReference>
<proteinExistence type="predicted"/>
<feature type="domain" description="FRG" evidence="1">
    <location>
        <begin position="33"/>
        <end position="131"/>
    </location>
</feature>